<feature type="active site" description="Nucleophile" evidence="4 5">
    <location>
        <position position="58"/>
    </location>
</feature>
<dbReference type="PANTHER" id="PTHR11142:SF0">
    <property type="entry name" value="TRNA PSEUDOURIDINE SYNTHASE-LIKE 1"/>
    <property type="match status" value="1"/>
</dbReference>
<evidence type="ECO:0000259" key="8">
    <source>
        <dbReference type="Pfam" id="PF01416"/>
    </source>
</evidence>
<dbReference type="InterPro" id="IPR001406">
    <property type="entry name" value="PsdUridine_synth_TruA"/>
</dbReference>
<evidence type="ECO:0000256" key="4">
    <source>
        <dbReference type="HAMAP-Rule" id="MF_00171"/>
    </source>
</evidence>
<evidence type="ECO:0000313" key="10">
    <source>
        <dbReference type="Proteomes" id="UP000244893"/>
    </source>
</evidence>
<dbReference type="PANTHER" id="PTHR11142">
    <property type="entry name" value="PSEUDOURIDYLATE SYNTHASE"/>
    <property type="match status" value="1"/>
</dbReference>
<dbReference type="InterPro" id="IPR020095">
    <property type="entry name" value="PsdUridine_synth_TruA_C"/>
</dbReference>
<comment type="similarity">
    <text evidence="1 4 7">Belongs to the tRNA pseudouridine synthase TruA family.</text>
</comment>
<feature type="binding site" evidence="4 6">
    <location>
        <position position="134"/>
    </location>
    <ligand>
        <name>substrate</name>
    </ligand>
</feature>
<dbReference type="OrthoDB" id="9811823at2"/>
<dbReference type="AlphaFoldDB" id="A0A2V1HR75"/>
<name>A0A2V1HR75_9MICO</name>
<sequence>MSSPVRFRLGIAYDGTHFNGWAKQPGLRTVQGVLEEAVATLFRKSPVHPSFSVAGRTDSGVHATGQVAHVDLERAHVAALESTRLAQSTGRKADELLRDRLNGILGSYTDVIITSCDHAPEGFDARFSASWRRYEFRIADALAVKDPLQRHRTVWYGPELDVELMALACQGMLGLGDFAAYCKARDGATTIRTLQEFSWRRDADGVVIATLQADAFCHSMVRSLMGAAVAVSEGRLTSDRLAALLHERRRSGEVAVLPARGLTLLEVAYPADSDVAARADQTRARREAAELAEDASNR</sequence>
<dbReference type="InterPro" id="IPR020103">
    <property type="entry name" value="PsdUridine_synth_cat_dom_sf"/>
</dbReference>
<dbReference type="InterPro" id="IPR020097">
    <property type="entry name" value="PsdUridine_synth_TruA_a/b_dom"/>
</dbReference>
<evidence type="ECO:0000256" key="3">
    <source>
        <dbReference type="ARBA" id="ARBA00023235"/>
    </source>
</evidence>
<protein>
    <recommendedName>
        <fullName evidence="4">tRNA pseudouridine synthase A</fullName>
        <ecNumber evidence="4">5.4.99.12</ecNumber>
    </recommendedName>
    <alternativeName>
        <fullName evidence="4">tRNA pseudouridine(38-40) synthase</fullName>
    </alternativeName>
    <alternativeName>
        <fullName evidence="4">tRNA pseudouridylate synthase I</fullName>
    </alternativeName>
    <alternativeName>
        <fullName evidence="4">tRNA-uridine isomerase I</fullName>
    </alternativeName>
</protein>
<comment type="caution">
    <text evidence="4">Lacks conserved residue(s) required for the propagation of feature annotation.</text>
</comment>
<gene>
    <name evidence="4" type="primary">truA</name>
    <name evidence="9" type="ORF">DDQ50_00595</name>
</gene>
<dbReference type="CDD" id="cd02570">
    <property type="entry name" value="PseudoU_synth_EcTruA"/>
    <property type="match status" value="1"/>
</dbReference>
<evidence type="ECO:0000313" key="9">
    <source>
        <dbReference type="EMBL" id="PVZ95065.1"/>
    </source>
</evidence>
<dbReference type="SUPFAM" id="SSF55120">
    <property type="entry name" value="Pseudouridine synthase"/>
    <property type="match status" value="1"/>
</dbReference>
<feature type="domain" description="Pseudouridine synthase I TruA alpha/beta" evidence="8">
    <location>
        <begin position="12"/>
        <end position="76"/>
    </location>
</feature>
<evidence type="ECO:0000256" key="1">
    <source>
        <dbReference type="ARBA" id="ARBA00009375"/>
    </source>
</evidence>
<dbReference type="RefSeq" id="WP_116754804.1">
    <property type="nucleotide sequence ID" value="NZ_JBHUEX010000001.1"/>
</dbReference>
<evidence type="ECO:0000256" key="5">
    <source>
        <dbReference type="PIRSR" id="PIRSR001430-1"/>
    </source>
</evidence>
<comment type="function">
    <text evidence="4">Formation of pseudouridine at positions 38, 39 and 40 in the anticodon stem and loop of transfer RNAs.</text>
</comment>
<keyword evidence="3 4" id="KW-0413">Isomerase</keyword>
<proteinExistence type="inferred from homology"/>
<evidence type="ECO:0000256" key="6">
    <source>
        <dbReference type="PIRSR" id="PIRSR001430-2"/>
    </source>
</evidence>
<dbReference type="PIRSF" id="PIRSF001430">
    <property type="entry name" value="tRNA_psdUrid_synth"/>
    <property type="match status" value="1"/>
</dbReference>
<organism evidence="9 10">
    <name type="scientific">Amnibacterium flavum</name>
    <dbReference type="NCBI Taxonomy" id="2173173"/>
    <lineage>
        <taxon>Bacteria</taxon>
        <taxon>Bacillati</taxon>
        <taxon>Actinomycetota</taxon>
        <taxon>Actinomycetes</taxon>
        <taxon>Micrococcales</taxon>
        <taxon>Microbacteriaceae</taxon>
        <taxon>Amnibacterium</taxon>
    </lineage>
</organism>
<evidence type="ECO:0000256" key="7">
    <source>
        <dbReference type="RuleBase" id="RU003792"/>
    </source>
</evidence>
<keyword evidence="2 4" id="KW-0819">tRNA processing</keyword>
<dbReference type="GO" id="GO:0003723">
    <property type="term" value="F:RNA binding"/>
    <property type="evidence" value="ECO:0007669"/>
    <property type="project" value="InterPro"/>
</dbReference>
<dbReference type="Proteomes" id="UP000244893">
    <property type="component" value="Unassembled WGS sequence"/>
</dbReference>
<dbReference type="InterPro" id="IPR020094">
    <property type="entry name" value="TruA/RsuA/RluB/E/F_N"/>
</dbReference>
<reference evidence="9 10" key="1">
    <citation type="submission" date="2018-05" db="EMBL/GenBank/DDBJ databases">
        <title>Amnibacterium sp. M8JJ-5, whole genome shotgun sequence.</title>
        <authorList>
            <person name="Tuo L."/>
        </authorList>
    </citation>
    <scope>NUCLEOTIDE SEQUENCE [LARGE SCALE GENOMIC DNA]</scope>
    <source>
        <strain evidence="9 10">M8JJ-5</strain>
    </source>
</reference>
<dbReference type="GO" id="GO:0160147">
    <property type="term" value="F:tRNA pseudouridine(38-40) synthase activity"/>
    <property type="evidence" value="ECO:0007669"/>
    <property type="project" value="UniProtKB-EC"/>
</dbReference>
<dbReference type="HAMAP" id="MF_00171">
    <property type="entry name" value="TruA"/>
    <property type="match status" value="1"/>
</dbReference>
<keyword evidence="10" id="KW-1185">Reference proteome</keyword>
<evidence type="ECO:0000256" key="2">
    <source>
        <dbReference type="ARBA" id="ARBA00022694"/>
    </source>
</evidence>
<dbReference type="GO" id="GO:0031119">
    <property type="term" value="P:tRNA pseudouridine synthesis"/>
    <property type="evidence" value="ECO:0007669"/>
    <property type="project" value="UniProtKB-UniRule"/>
</dbReference>
<dbReference type="Gene3D" id="3.30.70.660">
    <property type="entry name" value="Pseudouridine synthase I, catalytic domain, C-terminal subdomain"/>
    <property type="match status" value="1"/>
</dbReference>
<feature type="domain" description="Pseudouridine synthase I TruA alpha/beta" evidence="8">
    <location>
        <begin position="168"/>
        <end position="270"/>
    </location>
</feature>
<comment type="caution">
    <text evidence="9">The sequence shown here is derived from an EMBL/GenBank/DDBJ whole genome shotgun (WGS) entry which is preliminary data.</text>
</comment>
<comment type="subunit">
    <text evidence="4">Homodimer.</text>
</comment>
<dbReference type="Gene3D" id="3.30.70.580">
    <property type="entry name" value="Pseudouridine synthase I, catalytic domain, N-terminal subdomain"/>
    <property type="match status" value="1"/>
</dbReference>
<comment type="catalytic activity">
    <reaction evidence="4 7">
        <text>uridine(38/39/40) in tRNA = pseudouridine(38/39/40) in tRNA</text>
        <dbReference type="Rhea" id="RHEA:22376"/>
        <dbReference type="Rhea" id="RHEA-COMP:10085"/>
        <dbReference type="Rhea" id="RHEA-COMP:10087"/>
        <dbReference type="ChEBI" id="CHEBI:65314"/>
        <dbReference type="ChEBI" id="CHEBI:65315"/>
        <dbReference type="EC" id="5.4.99.12"/>
    </reaction>
</comment>
<dbReference type="EMBL" id="QEOP01000001">
    <property type="protein sequence ID" value="PVZ95065.1"/>
    <property type="molecule type" value="Genomic_DNA"/>
</dbReference>
<accession>A0A2V1HR75</accession>
<dbReference type="EC" id="5.4.99.12" evidence="4"/>
<dbReference type="Pfam" id="PF01416">
    <property type="entry name" value="PseudoU_synth_1"/>
    <property type="match status" value="2"/>
</dbReference>